<reference evidence="1" key="1">
    <citation type="submission" date="2021-01" db="EMBL/GenBank/DDBJ databases">
        <authorList>
            <person name="Corre E."/>
            <person name="Pelletier E."/>
            <person name="Niang G."/>
            <person name="Scheremetjew M."/>
            <person name="Finn R."/>
            <person name="Kale V."/>
            <person name="Holt S."/>
            <person name="Cochrane G."/>
            <person name="Meng A."/>
            <person name="Brown T."/>
            <person name="Cohen L."/>
        </authorList>
    </citation>
    <scope>NUCLEOTIDE SEQUENCE</scope>
    <source>
        <strain evidence="1">CCCM811</strain>
    </source>
</reference>
<protein>
    <recommendedName>
        <fullName evidence="2">MHD1 domain-containing protein</fullName>
    </recommendedName>
</protein>
<proteinExistence type="predicted"/>
<gene>
    <name evidence="1" type="ORF">LGLO00237_LOCUS17664</name>
</gene>
<accession>A0A7S3YYE4</accession>
<organism evidence="1">
    <name type="scientific">Lotharella globosa</name>
    <dbReference type="NCBI Taxonomy" id="91324"/>
    <lineage>
        <taxon>Eukaryota</taxon>
        <taxon>Sar</taxon>
        <taxon>Rhizaria</taxon>
        <taxon>Cercozoa</taxon>
        <taxon>Chlorarachniophyceae</taxon>
        <taxon>Lotharella</taxon>
    </lineage>
</organism>
<dbReference type="AlphaFoldDB" id="A0A7S3YYE4"/>
<sequence>MKKNPEHVAALLEKDQKSLSGDDTLGYAEILGRSKIDIPFFVTTASLKPYKTWMDVVKVDVNTLLTNAITQASRDTYNDFVTLTEPQKSVTGSLRLTFGKIAKFLESNLNGLNSRSKIFLTVEANGKRRNVPNIKVTDSSFPKEAFVVFNELPLSSHITIEVHEDFLFNDRLVGTITLDLNSLHRDKQFREKTKGGEVDLDSIEVQTVDKEDAKTGLRSERSESLSITNSNRGSTEKVVFSMFDQYPLGYPAKVSSGEVTGVVEIQLDFEETKSMDTAPQPTTDSKQELYYAGGIKEVCDAPQLQNVLLAVIQEVEADVAIHPKVQREFKLDLKGLTMQEYYTSARVGLQFLLRRDEYEEDESVASKGLSHQMLGLYKLMRDFIDLLAKNGFDLSKGAGNIEPLFEPYVSGWIEGRRNQQRFQGIPQLVRMEEKWEKPMATLGGDEAADEETLHSPIVTAVFTNFNRLINAFYNNYPYTDSNRNELMTMLGEVTKNSLIQEMAEVLEEKLKLIDHAFAGKDARHKSLWGVQPEGKRLVSVIPQGVFMLLNTIDIAVEEVAHLFRTRAEEDFEDFKRTERAHSDAVDLKEDVHYSSTINCEETAKAFEKYGLRKLWDEILEARTDAFQILVRRIVNFPLSSCAGILASAKNAKKKDGIIANSHKAFQHWQLYLNTFLAGDKGQFAQKMYPHVFLLMAQLTLEALVGQGRGIEGQMVTMLNERPPKFYHTRADFLAQTAGKFYKYFGTEGLDLEPSQLKTAFDEFQRLSKILEVVTRPSRILMQEGKNGENGLRVPPELDGKVASHMKKEEKARQLEEFRVENPPYIYRPTVLQILKYRHFEIKDKSDPIPKDFIVKNHLKKGFFGWE</sequence>
<evidence type="ECO:0000313" key="1">
    <source>
        <dbReference type="EMBL" id="CAE0666057.1"/>
    </source>
</evidence>
<name>A0A7S3YYE4_9EUKA</name>
<dbReference type="EMBL" id="HBIV01024624">
    <property type="protein sequence ID" value="CAE0666057.1"/>
    <property type="molecule type" value="Transcribed_RNA"/>
</dbReference>
<evidence type="ECO:0008006" key="2">
    <source>
        <dbReference type="Google" id="ProtNLM"/>
    </source>
</evidence>